<reference evidence="1" key="2">
    <citation type="journal article" date="2022" name="New Phytol.">
        <title>Evolutionary transition to the ectomycorrhizal habit in the genomes of a hyperdiverse lineage of mushroom-forming fungi.</title>
        <authorList>
            <person name="Looney B."/>
            <person name="Miyauchi S."/>
            <person name="Morin E."/>
            <person name="Drula E."/>
            <person name="Courty P.E."/>
            <person name="Kohler A."/>
            <person name="Kuo A."/>
            <person name="LaButti K."/>
            <person name="Pangilinan J."/>
            <person name="Lipzen A."/>
            <person name="Riley R."/>
            <person name="Andreopoulos W."/>
            <person name="He G."/>
            <person name="Johnson J."/>
            <person name="Nolan M."/>
            <person name="Tritt A."/>
            <person name="Barry K.W."/>
            <person name="Grigoriev I.V."/>
            <person name="Nagy L.G."/>
            <person name="Hibbett D."/>
            <person name="Henrissat B."/>
            <person name="Matheny P.B."/>
            <person name="Labbe J."/>
            <person name="Martin F.M."/>
        </authorList>
    </citation>
    <scope>NUCLEOTIDE SEQUENCE</scope>
    <source>
        <strain evidence="1">FP105234-sp</strain>
    </source>
</reference>
<dbReference type="Proteomes" id="UP000814033">
    <property type="component" value="Unassembled WGS sequence"/>
</dbReference>
<evidence type="ECO:0000313" key="2">
    <source>
        <dbReference type="Proteomes" id="UP000814033"/>
    </source>
</evidence>
<protein>
    <submittedName>
        <fullName evidence="1">Uncharacterized protein</fullName>
    </submittedName>
</protein>
<gene>
    <name evidence="1" type="ORF">FA95DRAFT_1608884</name>
</gene>
<reference evidence="1" key="1">
    <citation type="submission" date="2021-02" db="EMBL/GenBank/DDBJ databases">
        <authorList>
            <consortium name="DOE Joint Genome Institute"/>
            <person name="Ahrendt S."/>
            <person name="Looney B.P."/>
            <person name="Miyauchi S."/>
            <person name="Morin E."/>
            <person name="Drula E."/>
            <person name="Courty P.E."/>
            <person name="Chicoki N."/>
            <person name="Fauchery L."/>
            <person name="Kohler A."/>
            <person name="Kuo A."/>
            <person name="Labutti K."/>
            <person name="Pangilinan J."/>
            <person name="Lipzen A."/>
            <person name="Riley R."/>
            <person name="Andreopoulos W."/>
            <person name="He G."/>
            <person name="Johnson J."/>
            <person name="Barry K.W."/>
            <person name="Grigoriev I.V."/>
            <person name="Nagy L."/>
            <person name="Hibbett D."/>
            <person name="Henrissat B."/>
            <person name="Matheny P.B."/>
            <person name="Labbe J."/>
            <person name="Martin F."/>
        </authorList>
    </citation>
    <scope>NUCLEOTIDE SEQUENCE</scope>
    <source>
        <strain evidence="1">FP105234-sp</strain>
    </source>
</reference>
<organism evidence="1 2">
    <name type="scientific">Auriscalpium vulgare</name>
    <dbReference type="NCBI Taxonomy" id="40419"/>
    <lineage>
        <taxon>Eukaryota</taxon>
        <taxon>Fungi</taxon>
        <taxon>Dikarya</taxon>
        <taxon>Basidiomycota</taxon>
        <taxon>Agaricomycotina</taxon>
        <taxon>Agaricomycetes</taxon>
        <taxon>Russulales</taxon>
        <taxon>Auriscalpiaceae</taxon>
        <taxon>Auriscalpium</taxon>
    </lineage>
</organism>
<comment type="caution">
    <text evidence="1">The sequence shown here is derived from an EMBL/GenBank/DDBJ whole genome shotgun (WGS) entry which is preliminary data.</text>
</comment>
<evidence type="ECO:0000313" key="1">
    <source>
        <dbReference type="EMBL" id="KAI0044049.1"/>
    </source>
</evidence>
<sequence>MPVAAQRLRQACLGGEVIKQSVLTSHDGKEVKIVTKACPGLRINATARPSIKSQPSLIVKRIVMQSSQSVTLPPNSVLQARYDTCTFSLSNELTTLYDFPYQNFGNWGLEAIESCTGTSPPVGTAATCSPLATCFSWFIEVFGPASS</sequence>
<accession>A0ACB8RII0</accession>
<keyword evidence="2" id="KW-1185">Reference proteome</keyword>
<name>A0ACB8RII0_9AGAM</name>
<dbReference type="EMBL" id="MU275996">
    <property type="protein sequence ID" value="KAI0044049.1"/>
    <property type="molecule type" value="Genomic_DNA"/>
</dbReference>
<proteinExistence type="predicted"/>